<accession>A0ABS8NGM3</accession>
<evidence type="ECO:0000313" key="1">
    <source>
        <dbReference type="EMBL" id="MCC9642685.1"/>
    </source>
</evidence>
<dbReference type="RefSeq" id="WP_230273569.1">
    <property type="nucleotide sequence ID" value="NZ_JAJKFW010000022.1"/>
</dbReference>
<dbReference type="EMBL" id="JAJKFW010000022">
    <property type="protein sequence ID" value="MCC9642685.1"/>
    <property type="molecule type" value="Genomic_DNA"/>
</dbReference>
<organism evidence="1 2">
    <name type="scientific">Rhodopirellula halodulae</name>
    <dbReference type="NCBI Taxonomy" id="2894198"/>
    <lineage>
        <taxon>Bacteria</taxon>
        <taxon>Pseudomonadati</taxon>
        <taxon>Planctomycetota</taxon>
        <taxon>Planctomycetia</taxon>
        <taxon>Pirellulales</taxon>
        <taxon>Pirellulaceae</taxon>
        <taxon>Rhodopirellula</taxon>
    </lineage>
</organism>
<dbReference type="Proteomes" id="UP001430306">
    <property type="component" value="Unassembled WGS sequence"/>
</dbReference>
<evidence type="ECO:0000313" key="2">
    <source>
        <dbReference type="Proteomes" id="UP001430306"/>
    </source>
</evidence>
<name>A0ABS8NGM3_9BACT</name>
<keyword evidence="2" id="KW-1185">Reference proteome</keyword>
<sequence length="81" mass="9339">MSLAPLDKGARQLAERRNLQRNALATSSFVARAFFDMHKRRHFACGRIKVTTATFPIATQDSAKVSLKKKKRLFFFRNLVR</sequence>
<comment type="caution">
    <text evidence="1">The sequence shown here is derived from an EMBL/GenBank/DDBJ whole genome shotgun (WGS) entry which is preliminary data.</text>
</comment>
<protein>
    <submittedName>
        <fullName evidence="1">Uncharacterized protein</fullName>
    </submittedName>
</protein>
<gene>
    <name evidence="1" type="ORF">LOC71_10390</name>
</gene>
<proteinExistence type="predicted"/>
<reference evidence="1" key="1">
    <citation type="submission" date="2021-11" db="EMBL/GenBank/DDBJ databases">
        <title>Genome sequence.</title>
        <authorList>
            <person name="Sun Q."/>
        </authorList>
    </citation>
    <scope>NUCLEOTIDE SEQUENCE</scope>
    <source>
        <strain evidence="1">JC740</strain>
    </source>
</reference>